<gene>
    <name evidence="4" type="ORF">ACJRO7_009649</name>
</gene>
<accession>A0ABD3L9G4</accession>
<evidence type="ECO:0000313" key="4">
    <source>
        <dbReference type="EMBL" id="KAL3748443.1"/>
    </source>
</evidence>
<evidence type="ECO:0000256" key="1">
    <source>
        <dbReference type="ARBA" id="ARBA00004370"/>
    </source>
</evidence>
<dbReference type="InterPro" id="IPR044839">
    <property type="entry name" value="NDR1-like"/>
</dbReference>
<keyword evidence="2 3" id="KW-0472">Membrane</keyword>
<evidence type="ECO:0000313" key="5">
    <source>
        <dbReference type="Proteomes" id="UP001634007"/>
    </source>
</evidence>
<dbReference type="Proteomes" id="UP001634007">
    <property type="component" value="Unassembled WGS sequence"/>
</dbReference>
<evidence type="ECO:0000256" key="3">
    <source>
        <dbReference type="SAM" id="Phobius"/>
    </source>
</evidence>
<dbReference type="PANTHER" id="PTHR31234:SF2">
    <property type="entry name" value="OS05G0199100 PROTEIN"/>
    <property type="match status" value="1"/>
</dbReference>
<dbReference type="PANTHER" id="PTHR31234">
    <property type="entry name" value="LATE EMBRYOGENESIS ABUNDANT (LEA) HYDROXYPROLINE-RICH GLYCOPROTEIN FAMILY"/>
    <property type="match status" value="1"/>
</dbReference>
<comment type="subcellular location">
    <subcellularLocation>
        <location evidence="1">Membrane</location>
    </subcellularLocation>
</comment>
<organism evidence="4 5">
    <name type="scientific">Eucalyptus globulus</name>
    <name type="common">Tasmanian blue gum</name>
    <dbReference type="NCBI Taxonomy" id="34317"/>
    <lineage>
        <taxon>Eukaryota</taxon>
        <taxon>Viridiplantae</taxon>
        <taxon>Streptophyta</taxon>
        <taxon>Embryophyta</taxon>
        <taxon>Tracheophyta</taxon>
        <taxon>Spermatophyta</taxon>
        <taxon>Magnoliopsida</taxon>
        <taxon>eudicotyledons</taxon>
        <taxon>Gunneridae</taxon>
        <taxon>Pentapetalae</taxon>
        <taxon>rosids</taxon>
        <taxon>malvids</taxon>
        <taxon>Myrtales</taxon>
        <taxon>Myrtaceae</taxon>
        <taxon>Myrtoideae</taxon>
        <taxon>Eucalypteae</taxon>
        <taxon>Eucalyptus</taxon>
    </lineage>
</organism>
<keyword evidence="5" id="KW-1185">Reference proteome</keyword>
<evidence type="ECO:0000256" key="2">
    <source>
        <dbReference type="ARBA" id="ARBA00023136"/>
    </source>
</evidence>
<keyword evidence="3" id="KW-0812">Transmembrane</keyword>
<comment type="caution">
    <text evidence="4">The sequence shown here is derived from an EMBL/GenBank/DDBJ whole genome shotgun (WGS) entry which is preliminary data.</text>
</comment>
<dbReference type="EMBL" id="JBJKBG010000002">
    <property type="protein sequence ID" value="KAL3748443.1"/>
    <property type="molecule type" value="Genomic_DNA"/>
</dbReference>
<feature type="transmembrane region" description="Helical" evidence="3">
    <location>
        <begin position="34"/>
        <end position="56"/>
    </location>
</feature>
<keyword evidence="3" id="KW-1133">Transmembrane helix</keyword>
<evidence type="ECO:0008006" key="6">
    <source>
        <dbReference type="Google" id="ProtNLM"/>
    </source>
</evidence>
<proteinExistence type="predicted"/>
<protein>
    <recommendedName>
        <fullName evidence="6">Late embryogenesis abundant protein LEA-2 subgroup domain-containing protein</fullName>
    </recommendedName>
</protein>
<reference evidence="4 5" key="1">
    <citation type="submission" date="2024-11" db="EMBL/GenBank/DDBJ databases">
        <title>Chromosome-level genome assembly of Eucalyptus globulus Labill. provides insights into its genome evolution.</title>
        <authorList>
            <person name="Li X."/>
        </authorList>
    </citation>
    <scope>NUCLEOTIDE SEQUENCE [LARGE SCALE GENOMIC DNA]</scope>
    <source>
        <strain evidence="4">CL2024</strain>
        <tissue evidence="4">Fresh tender leaves</tissue>
    </source>
</reference>
<name>A0ABD3L9G4_EUCGL</name>
<sequence>MRTLHPIQPPAANNPASPGPLQSGRYKLIAGHRIMYAMLTILGLLMVIFLVILAGMPPKFRLNPGSSLLLLNISTSNVTTQWNIALSVKNPSPIITVKYTHMEILLSFQGRLALSCPSLVPGFTQGPHNITTVRAEALSTLAAVSDLNVEGLVSTLKGGRVSIDVVAKAKRRLHLGPWWVAVFDVCVSCMGVNFTAPNFTALTKGEGSGDWMIHRDTLRCKPNIITQFW</sequence>
<dbReference type="GO" id="GO:0016020">
    <property type="term" value="C:membrane"/>
    <property type="evidence" value="ECO:0007669"/>
    <property type="project" value="UniProtKB-SubCell"/>
</dbReference>
<dbReference type="AlphaFoldDB" id="A0ABD3L9G4"/>